<dbReference type="PROSITE" id="PS00022">
    <property type="entry name" value="EGF_1"/>
    <property type="match status" value="5"/>
</dbReference>
<protein>
    <submittedName>
        <fullName evidence="4">Neurogenic locus Notch protein</fullName>
    </submittedName>
</protein>
<dbReference type="AlphaFoldDB" id="A0A8X6IIQ1"/>
<feature type="disulfide bond" evidence="2">
    <location>
        <begin position="450"/>
        <end position="460"/>
    </location>
</feature>
<dbReference type="SUPFAM" id="SSF57196">
    <property type="entry name" value="EGF/Laminin"/>
    <property type="match status" value="1"/>
</dbReference>
<feature type="disulfide bond" evidence="2">
    <location>
        <begin position="25"/>
        <end position="34"/>
    </location>
</feature>
<dbReference type="SMART" id="SM00181">
    <property type="entry name" value="EGF"/>
    <property type="match status" value="17"/>
</dbReference>
<comment type="caution">
    <text evidence="2">Lacks conserved residue(s) required for the propagation of feature annotation.</text>
</comment>
<dbReference type="Gene3D" id="2.10.25.10">
    <property type="entry name" value="Laminin"/>
    <property type="match status" value="3"/>
</dbReference>
<dbReference type="OrthoDB" id="409374at2759"/>
<dbReference type="SUPFAM" id="SSF57184">
    <property type="entry name" value="Growth factor receptor domain"/>
    <property type="match status" value="1"/>
</dbReference>
<sequence length="706" mass="77995">TCSSDVDCYNGGGCFEEEGGKFCECLPETSGDRCETISECVEGNLRNCRGDNGTCAYDRAKKTAVCLCERGKAFDPSADICKGRCEIVNDCVDGIYKHCRSSGGTCTYSIGQKNAVCLCGQGKALNLTEYRCRECNCGAHGDCEIRQGRKICKCEDKYEDKDGFCTEKCRDNRDCYNGGWCLDHNGSKFCNCFWGLSGDKCEIIDDCVTGKYKDCREDRGTCIYDGIDKTAVCVCPKGKVLHPNKNVCKDECNDCQNGGTCHQDEVGNFCTCLHGTSGRRCEIVNECVDGIYRHCTSVGGICMFDVIQKNATCICSEGKAFDLIQNKCKECNCGEHGKCEFRYGLKVCICEEKYGEKNGLCTEMCNYDGDCVNGGKCIDFQKGKFCNCLQGLSGDKCEIVDDCYSGKYKNCRNGNGECKYNFDKMTAVCTCPGRKVYDLKENMCKDPNPCEPSPCVNGHCVAQMHDFECICDNPYTGRYCEISTCIQTKCFGGKCKLYGNREECHCPQGHRLENGTCLKNYCVETKCFNGNCLIENGVETCVCEEGYVYEGNECRKAKCSLRHCIGGECRILRGNLEECVCPSGFILIDGICTITSCTPRTCYGGRCERREGHLVCICPVGFHLEGVGCTETQCKEQNCFGGHCRVIKGEEICTCLDNYVLKDNQCQKTRCVEKSCFGGKCDVVDGEEVCSCPVGFEPHGDVCREI</sequence>
<dbReference type="EMBL" id="BMAW01044856">
    <property type="protein sequence ID" value="GFS46731.1"/>
    <property type="molecule type" value="Genomic_DNA"/>
</dbReference>
<gene>
    <name evidence="4" type="primary">X975_02775</name>
    <name evidence="4" type="ORF">NPIL_107161</name>
</gene>
<evidence type="ECO:0000313" key="5">
    <source>
        <dbReference type="Proteomes" id="UP000887013"/>
    </source>
</evidence>
<accession>A0A8X6IIQ1</accession>
<feature type="non-terminal residue" evidence="4">
    <location>
        <position position="706"/>
    </location>
</feature>
<organism evidence="4 5">
    <name type="scientific">Nephila pilipes</name>
    <name type="common">Giant wood spider</name>
    <name type="synonym">Nephila maculata</name>
    <dbReference type="NCBI Taxonomy" id="299642"/>
    <lineage>
        <taxon>Eukaryota</taxon>
        <taxon>Metazoa</taxon>
        <taxon>Ecdysozoa</taxon>
        <taxon>Arthropoda</taxon>
        <taxon>Chelicerata</taxon>
        <taxon>Arachnida</taxon>
        <taxon>Araneae</taxon>
        <taxon>Araneomorphae</taxon>
        <taxon>Entelegynae</taxon>
        <taxon>Araneoidea</taxon>
        <taxon>Nephilidae</taxon>
        <taxon>Nephila</taxon>
    </lineage>
</organism>
<reference evidence="4" key="1">
    <citation type="submission" date="2020-08" db="EMBL/GenBank/DDBJ databases">
        <title>Multicomponent nature underlies the extraordinary mechanical properties of spider dragline silk.</title>
        <authorList>
            <person name="Kono N."/>
            <person name="Nakamura H."/>
            <person name="Mori M."/>
            <person name="Yoshida Y."/>
            <person name="Ohtoshi R."/>
            <person name="Malay A.D."/>
            <person name="Moran D.A.P."/>
            <person name="Tomita M."/>
            <person name="Numata K."/>
            <person name="Arakawa K."/>
        </authorList>
    </citation>
    <scope>NUCLEOTIDE SEQUENCE</scope>
</reference>
<dbReference type="SMART" id="SM00179">
    <property type="entry name" value="EGF_CA"/>
    <property type="match status" value="4"/>
</dbReference>
<dbReference type="PROSITE" id="PS01186">
    <property type="entry name" value="EGF_2"/>
    <property type="match status" value="1"/>
</dbReference>
<dbReference type="Proteomes" id="UP000887013">
    <property type="component" value="Unassembled WGS sequence"/>
</dbReference>
<dbReference type="PROSITE" id="PS50026">
    <property type="entry name" value="EGF_3"/>
    <property type="match status" value="4"/>
</dbReference>
<evidence type="ECO:0000256" key="2">
    <source>
        <dbReference type="PROSITE-ProRule" id="PRU00076"/>
    </source>
</evidence>
<evidence type="ECO:0000256" key="1">
    <source>
        <dbReference type="ARBA" id="ARBA00023157"/>
    </source>
</evidence>
<dbReference type="InterPro" id="IPR009030">
    <property type="entry name" value="Growth_fac_rcpt_cys_sf"/>
</dbReference>
<dbReference type="PANTHER" id="PTHR24033">
    <property type="entry name" value="EGF-LIKE DOMAIN-CONTAINING PROTEIN"/>
    <property type="match status" value="1"/>
</dbReference>
<proteinExistence type="predicted"/>
<dbReference type="InterPro" id="IPR001881">
    <property type="entry name" value="EGF-like_Ca-bd_dom"/>
</dbReference>
<keyword evidence="1 2" id="KW-1015">Disulfide bond</keyword>
<feature type="domain" description="EGF-like" evidence="3">
    <location>
        <begin position="1"/>
        <end position="35"/>
    </location>
</feature>
<name>A0A8X6IIQ1_NEPPI</name>
<feature type="domain" description="EGF-like" evidence="3">
    <location>
        <begin position="249"/>
        <end position="282"/>
    </location>
</feature>
<keyword evidence="2" id="KW-0245">EGF-like domain</keyword>
<dbReference type="InterPro" id="IPR000742">
    <property type="entry name" value="EGF"/>
</dbReference>
<feature type="disulfide bond" evidence="2">
    <location>
        <begin position="471"/>
        <end position="480"/>
    </location>
</feature>
<keyword evidence="5" id="KW-1185">Reference proteome</keyword>
<dbReference type="GO" id="GO:0005509">
    <property type="term" value="F:calcium ion binding"/>
    <property type="evidence" value="ECO:0007669"/>
    <property type="project" value="InterPro"/>
</dbReference>
<feature type="domain" description="EGF-like" evidence="3">
    <location>
        <begin position="446"/>
        <end position="481"/>
    </location>
</feature>
<dbReference type="InterPro" id="IPR051830">
    <property type="entry name" value="NOTCH_homolog"/>
</dbReference>
<feature type="disulfide bond" evidence="2">
    <location>
        <begin position="272"/>
        <end position="281"/>
    </location>
</feature>
<feature type="domain" description="EGF-like" evidence="3">
    <location>
        <begin position="362"/>
        <end position="398"/>
    </location>
</feature>
<feature type="disulfide bond" evidence="2">
    <location>
        <begin position="388"/>
        <end position="397"/>
    </location>
</feature>
<comment type="caution">
    <text evidence="4">The sequence shown here is derived from an EMBL/GenBank/DDBJ whole genome shotgun (WGS) entry which is preliminary data.</text>
</comment>
<dbReference type="PANTHER" id="PTHR24033:SF151">
    <property type="entry name" value="NOTCH 2"/>
    <property type="match status" value="1"/>
</dbReference>
<evidence type="ECO:0000313" key="4">
    <source>
        <dbReference type="EMBL" id="GFS46731.1"/>
    </source>
</evidence>
<evidence type="ECO:0000259" key="3">
    <source>
        <dbReference type="PROSITE" id="PS50026"/>
    </source>
</evidence>